<dbReference type="CDD" id="cd03809">
    <property type="entry name" value="GT4_MtfB-like"/>
    <property type="match status" value="1"/>
</dbReference>
<dbReference type="PANTHER" id="PTHR46401:SF2">
    <property type="entry name" value="GLYCOSYLTRANSFERASE WBBK-RELATED"/>
    <property type="match status" value="1"/>
</dbReference>
<dbReference type="RefSeq" id="WP_007546026.1">
    <property type="nucleotide sequence ID" value="NZ_ABZS01000030.1"/>
</dbReference>
<comment type="caution">
    <text evidence="3">The sequence shown here is derived from an EMBL/GenBank/DDBJ whole genome shotgun (WGS) entry which is preliminary data.</text>
</comment>
<dbReference type="SUPFAM" id="SSF53756">
    <property type="entry name" value="UDP-Glycosyltransferase/glycogen phosphorylase"/>
    <property type="match status" value="1"/>
</dbReference>
<dbReference type="EMBL" id="ABZS01000030">
    <property type="protein sequence ID" value="EEP61029.1"/>
    <property type="molecule type" value="Genomic_DNA"/>
</dbReference>
<sequence>MNSLILTEKHTGYATVISNYVYELSKYLSDNDINLEIFILIQKRAYLEFFSNIKLHDKIKFIIVKNLNLPIRLIYDQIIINYYLKKYNCDILHSPATLGTVFSIKPQILFFHASTTFMLPRSMHGRSFLATWLANLIIKHSALNSKKILTTTSVTGRELERFLKRKIDFIPIYNGLPYVKKDFKLENIKDIIKNLKDKKFVFYLSSFYKLKNHEVMIKAAKENKDIIFVLAGSSIQEDYFKYCVDLSKNLDNVIILESINEDEKAFLYKNCYAYICPSLFEGFALTPLEALSFNKPIILSDIEVLHEVYGKKFIYFNPYDYKSLNTAIKKIDDEYKNYCTDNELLNKYSWKNFLLRNLKVYEEIEKGI</sequence>
<reference evidence="3 4" key="1">
    <citation type="submission" date="2009-04" db="EMBL/GenBank/DDBJ databases">
        <authorList>
            <person name="Reysenbach A.-L."/>
            <person name="Heidelberg J.F."/>
            <person name="Nelson W.C."/>
        </authorList>
    </citation>
    <scope>NUCLEOTIDE SEQUENCE [LARGE SCALE GENOMIC DNA]</scope>
    <source>
        <strain evidence="3 4">SS-5</strain>
    </source>
</reference>
<organism evidence="3 4">
    <name type="scientific">Sulfurihydrogenibium yellowstonense SS-5</name>
    <dbReference type="NCBI Taxonomy" id="432331"/>
    <lineage>
        <taxon>Bacteria</taxon>
        <taxon>Pseudomonadati</taxon>
        <taxon>Aquificota</taxon>
        <taxon>Aquificia</taxon>
        <taxon>Aquificales</taxon>
        <taxon>Hydrogenothermaceae</taxon>
        <taxon>Sulfurihydrogenibium</taxon>
    </lineage>
</organism>
<keyword evidence="4" id="KW-1185">Reference proteome</keyword>
<dbReference type="GO" id="GO:0016757">
    <property type="term" value="F:glycosyltransferase activity"/>
    <property type="evidence" value="ECO:0007669"/>
    <property type="project" value="InterPro"/>
</dbReference>
<proteinExistence type="predicted"/>
<gene>
    <name evidence="3" type="ORF">SULYE_0453</name>
</gene>
<evidence type="ECO:0000259" key="2">
    <source>
        <dbReference type="Pfam" id="PF00534"/>
    </source>
</evidence>
<evidence type="ECO:0000256" key="1">
    <source>
        <dbReference type="ARBA" id="ARBA00022679"/>
    </source>
</evidence>
<keyword evidence="1 3" id="KW-0808">Transferase</keyword>
<protein>
    <submittedName>
        <fullName evidence="3">Glycosyl transferase group 1</fullName>
    </submittedName>
</protein>
<evidence type="ECO:0000313" key="3">
    <source>
        <dbReference type="EMBL" id="EEP61029.1"/>
    </source>
</evidence>
<feature type="domain" description="Glycosyl transferase family 1" evidence="2">
    <location>
        <begin position="188"/>
        <end position="331"/>
    </location>
</feature>
<dbReference type="Gene3D" id="3.40.50.2000">
    <property type="entry name" value="Glycogen Phosphorylase B"/>
    <property type="match status" value="2"/>
</dbReference>
<dbReference type="Pfam" id="PF00534">
    <property type="entry name" value="Glycos_transf_1"/>
    <property type="match status" value="1"/>
</dbReference>
<evidence type="ECO:0000313" key="4">
    <source>
        <dbReference type="Proteomes" id="UP000005540"/>
    </source>
</evidence>
<dbReference type="OrthoDB" id="9801609at2"/>
<dbReference type="InterPro" id="IPR001296">
    <property type="entry name" value="Glyco_trans_1"/>
</dbReference>
<name>C4FIR3_9AQUI</name>
<accession>C4FIR3</accession>
<dbReference type="AlphaFoldDB" id="C4FIR3"/>
<dbReference type="Proteomes" id="UP000005540">
    <property type="component" value="Unassembled WGS sequence"/>
</dbReference>
<dbReference type="PANTHER" id="PTHR46401">
    <property type="entry name" value="GLYCOSYLTRANSFERASE WBBK-RELATED"/>
    <property type="match status" value="1"/>
</dbReference>